<sequence>MGRHANGKQNYSVSSGAVAAIILVIALVAAVVWWFWLRDSTEADNVAAADECIQGELVLPVAESSPGLAEDLIEEWTQSGPVVRDYCVTPEVVDSLSEAAVYLVPDSPNVEDDLAERGASSVSPVAVLPAGLAFADQAVAIDEVDPQAVTYPVASAPDAAIAVAVALAGDQAEELIARDSAVTSDTADVEIIASTEAETPEGFEFAAVEGAELVVSAHVLDPNDSVSEEQTRAAAEFASVNDASEQVPAQLPDRSAGWTAATTTEALPVEETPAEEPEAEPAAAVPSDTLILLDTSNNMNATFNGGSIYEASAQALSQISLDLGAIDQQVALWNYSSPISAGVTEGWRQNVGFSNGTAAANAVQLFGTGGVPQTRSALIAAAANAADKARETGEPARVLLVTSGTEQDIDDATFTARLIQAVGDAPVTIDVVHAGATGTDNLLMESVDSFTTVDTPEQLTEALRSASGL</sequence>
<keyword evidence="2" id="KW-1133">Transmembrane helix</keyword>
<keyword evidence="5" id="KW-1185">Reference proteome</keyword>
<dbReference type="EMBL" id="PTJO01000003">
    <property type="protein sequence ID" value="RNE49115.1"/>
    <property type="molecule type" value="Genomic_DNA"/>
</dbReference>
<dbReference type="InterPro" id="IPR002035">
    <property type="entry name" value="VWF_A"/>
</dbReference>
<proteinExistence type="predicted"/>
<dbReference type="Proteomes" id="UP000266975">
    <property type="component" value="Unassembled WGS sequence"/>
</dbReference>
<evidence type="ECO:0000313" key="5">
    <source>
        <dbReference type="Proteomes" id="UP000266975"/>
    </source>
</evidence>
<evidence type="ECO:0000313" key="4">
    <source>
        <dbReference type="EMBL" id="RNE49115.1"/>
    </source>
</evidence>
<dbReference type="AlphaFoldDB" id="A0A3M8K8L9"/>
<evidence type="ECO:0000256" key="2">
    <source>
        <dbReference type="SAM" id="Phobius"/>
    </source>
</evidence>
<dbReference type="Gene3D" id="3.40.50.410">
    <property type="entry name" value="von Willebrand factor, type A domain"/>
    <property type="match status" value="1"/>
</dbReference>
<dbReference type="RefSeq" id="WP_123047162.1">
    <property type="nucleotide sequence ID" value="NZ_PTJO01000003.1"/>
</dbReference>
<comment type="caution">
    <text evidence="4">The sequence shown here is derived from an EMBL/GenBank/DDBJ whole genome shotgun (WGS) entry which is preliminary data.</text>
</comment>
<gene>
    <name evidence="4" type="ORF">C5L39_01620</name>
</gene>
<feature type="domain" description="VWFA" evidence="3">
    <location>
        <begin position="288"/>
        <end position="469"/>
    </location>
</feature>
<name>A0A3M8K8L9_9CORY</name>
<dbReference type="SUPFAM" id="SSF53300">
    <property type="entry name" value="vWA-like"/>
    <property type="match status" value="1"/>
</dbReference>
<keyword evidence="2" id="KW-0472">Membrane</keyword>
<dbReference type="PROSITE" id="PS50234">
    <property type="entry name" value="VWFA"/>
    <property type="match status" value="1"/>
</dbReference>
<feature type="transmembrane region" description="Helical" evidence="2">
    <location>
        <begin position="12"/>
        <end position="36"/>
    </location>
</feature>
<evidence type="ECO:0000259" key="3">
    <source>
        <dbReference type="PROSITE" id="PS50234"/>
    </source>
</evidence>
<organism evidence="4 5">
    <name type="scientific">Corynebacterium alimapuense</name>
    <dbReference type="NCBI Taxonomy" id="1576874"/>
    <lineage>
        <taxon>Bacteria</taxon>
        <taxon>Bacillati</taxon>
        <taxon>Actinomycetota</taxon>
        <taxon>Actinomycetes</taxon>
        <taxon>Mycobacteriales</taxon>
        <taxon>Corynebacteriaceae</taxon>
        <taxon>Corynebacterium</taxon>
    </lineage>
</organism>
<keyword evidence="2" id="KW-0812">Transmembrane</keyword>
<accession>A0A3M8K8L9</accession>
<dbReference type="SMART" id="SM00327">
    <property type="entry name" value="VWA"/>
    <property type="match status" value="1"/>
</dbReference>
<feature type="region of interest" description="Disordered" evidence="1">
    <location>
        <begin position="238"/>
        <end position="257"/>
    </location>
</feature>
<evidence type="ECO:0000256" key="1">
    <source>
        <dbReference type="SAM" id="MobiDB-lite"/>
    </source>
</evidence>
<protein>
    <recommendedName>
        <fullName evidence="3">VWFA domain-containing protein</fullName>
    </recommendedName>
</protein>
<dbReference type="InterPro" id="IPR036465">
    <property type="entry name" value="vWFA_dom_sf"/>
</dbReference>
<dbReference type="OrthoDB" id="4427980at2"/>
<reference evidence="4 5" key="1">
    <citation type="submission" date="2018-02" db="EMBL/GenBank/DDBJ databases">
        <title>Corynebacterium alimpuense sp. nov., a marine obligate actinomycete isolated from sediments of Valparaiso bay, Chile.</title>
        <authorList>
            <person name="Claverias F."/>
            <person name="Gonzales-Siles L."/>
            <person name="Salva-Serra F."/>
            <person name="Inganaes E."/>
            <person name="Molin K."/>
            <person name="Cumsille A."/>
            <person name="Undabarrena A."/>
            <person name="Couve E."/>
            <person name="Moore E.R.B."/>
            <person name="Gomila M."/>
            <person name="Camara B."/>
        </authorList>
    </citation>
    <scope>NUCLEOTIDE SEQUENCE [LARGE SCALE GENOMIC DNA]</scope>
    <source>
        <strain evidence="4 5">CCUG 69366</strain>
    </source>
</reference>